<dbReference type="RefSeq" id="WP_121368119.1">
    <property type="nucleotide sequence ID" value="NZ_RBKS01000001.1"/>
</dbReference>
<dbReference type="PANTHER" id="PTHR39515">
    <property type="entry name" value="CONSERVED PROTEIN"/>
    <property type="match status" value="1"/>
</dbReference>
<accession>A0A495IBD1</accession>
<proteinExistence type="predicted"/>
<dbReference type="InterPro" id="IPR052526">
    <property type="entry name" value="HTH-type_Bedaq_tolerance"/>
</dbReference>
<dbReference type="InterPro" id="IPR036388">
    <property type="entry name" value="WH-like_DNA-bd_sf"/>
</dbReference>
<protein>
    <submittedName>
        <fullName evidence="2">MarR family transcriptional regulator</fullName>
    </submittedName>
</protein>
<dbReference type="EMBL" id="RBKS01000001">
    <property type="protein sequence ID" value="RKR73232.1"/>
    <property type="molecule type" value="Genomic_DNA"/>
</dbReference>
<reference evidence="2 3" key="1">
    <citation type="submission" date="2018-10" db="EMBL/GenBank/DDBJ databases">
        <title>Sequencing the genomes of 1000 actinobacteria strains.</title>
        <authorList>
            <person name="Klenk H.-P."/>
        </authorList>
    </citation>
    <scope>NUCLEOTIDE SEQUENCE [LARGE SCALE GENOMIC DNA]</scope>
    <source>
        <strain evidence="2 3">DSM 17894</strain>
    </source>
</reference>
<keyword evidence="3" id="KW-1185">Reference proteome</keyword>
<dbReference type="Gene3D" id="1.10.10.10">
    <property type="entry name" value="Winged helix-like DNA-binding domain superfamily/Winged helix DNA-binding domain"/>
    <property type="match status" value="1"/>
</dbReference>
<organism evidence="2 3">
    <name type="scientific">Frondihabitans australicus</name>
    <dbReference type="NCBI Taxonomy" id="386892"/>
    <lineage>
        <taxon>Bacteria</taxon>
        <taxon>Bacillati</taxon>
        <taxon>Actinomycetota</taxon>
        <taxon>Actinomycetes</taxon>
        <taxon>Micrococcales</taxon>
        <taxon>Microbacteriaceae</taxon>
        <taxon>Frondihabitans</taxon>
    </lineage>
</organism>
<feature type="domain" description="HTH marR-type" evidence="1">
    <location>
        <begin position="21"/>
        <end position="157"/>
    </location>
</feature>
<dbReference type="Pfam" id="PF12802">
    <property type="entry name" value="MarR_2"/>
    <property type="match status" value="1"/>
</dbReference>
<name>A0A495IBD1_9MICO</name>
<dbReference type="InterPro" id="IPR000835">
    <property type="entry name" value="HTH_MarR-typ"/>
</dbReference>
<dbReference type="Proteomes" id="UP000280008">
    <property type="component" value="Unassembled WGS sequence"/>
</dbReference>
<dbReference type="OrthoDB" id="9155413at2"/>
<sequence>MNPSADAQAAATQAAATQPTAALVATELRVVMSRLQRRLREVAAPNDLSPSQTSILSRLLKDGPASVSDLARAEGVRPQSLGATIAVLDGLGYVTGRPDPNDGRRTILTLTDDAHEQFLANRVAKTDWFTNRLTQTLDASEIACLAEASALLGRLLDTETAPATAVGEPKETP</sequence>
<dbReference type="GO" id="GO:0003700">
    <property type="term" value="F:DNA-binding transcription factor activity"/>
    <property type="evidence" value="ECO:0007669"/>
    <property type="project" value="InterPro"/>
</dbReference>
<comment type="caution">
    <text evidence="2">The sequence shown here is derived from an EMBL/GenBank/DDBJ whole genome shotgun (WGS) entry which is preliminary data.</text>
</comment>
<dbReference type="InterPro" id="IPR011991">
    <property type="entry name" value="ArsR-like_HTH"/>
</dbReference>
<dbReference type="PANTHER" id="PTHR39515:SF2">
    <property type="entry name" value="HTH-TYPE TRANSCRIPTIONAL REGULATOR RV0880"/>
    <property type="match status" value="1"/>
</dbReference>
<evidence type="ECO:0000313" key="3">
    <source>
        <dbReference type="Proteomes" id="UP000280008"/>
    </source>
</evidence>
<dbReference type="CDD" id="cd00090">
    <property type="entry name" value="HTH_ARSR"/>
    <property type="match status" value="1"/>
</dbReference>
<dbReference type="SUPFAM" id="SSF46785">
    <property type="entry name" value="Winged helix' DNA-binding domain"/>
    <property type="match status" value="1"/>
</dbReference>
<dbReference type="SMART" id="SM00347">
    <property type="entry name" value="HTH_MARR"/>
    <property type="match status" value="1"/>
</dbReference>
<gene>
    <name evidence="2" type="ORF">C8E83_0322</name>
</gene>
<evidence type="ECO:0000313" key="2">
    <source>
        <dbReference type="EMBL" id="RKR73232.1"/>
    </source>
</evidence>
<dbReference type="AlphaFoldDB" id="A0A495IBD1"/>
<dbReference type="InterPro" id="IPR036390">
    <property type="entry name" value="WH_DNA-bd_sf"/>
</dbReference>
<dbReference type="PROSITE" id="PS50995">
    <property type="entry name" value="HTH_MARR_2"/>
    <property type="match status" value="1"/>
</dbReference>
<evidence type="ECO:0000259" key="1">
    <source>
        <dbReference type="PROSITE" id="PS50995"/>
    </source>
</evidence>